<keyword evidence="2" id="KW-1185">Reference proteome</keyword>
<evidence type="ECO:0000313" key="2">
    <source>
        <dbReference type="Proteomes" id="UP001209885"/>
    </source>
</evidence>
<name>A0ABT3RVA4_9BACT</name>
<reference evidence="1 2" key="1">
    <citation type="submission" date="2022-11" db="EMBL/GenBank/DDBJ databases">
        <title>The characterization of three novel Bacteroidetes species and genomic analysis of their roles in tidal elemental geochemical cycles.</title>
        <authorList>
            <person name="Ma K."/>
        </authorList>
    </citation>
    <scope>NUCLEOTIDE SEQUENCE [LARGE SCALE GENOMIC DNA]</scope>
    <source>
        <strain evidence="1 2">M17</strain>
    </source>
</reference>
<comment type="caution">
    <text evidence="1">The sequence shown here is derived from an EMBL/GenBank/DDBJ whole genome shotgun (WGS) entry which is preliminary data.</text>
</comment>
<sequence length="208" mass="23468">MNTGAYTRGDGLSSDEIIIEINGVIENRNKFINGEKVKFIFNNITGLKNENGKSYPGLSLYIVKNDKDTVLQNDDLLANLEDGTELSPLQLQANFTAVLPHDNEESYKALVKIWDKKGDGSLNYELPFTMEANKLLKIKKEKLTFTEIYLWDKTENHVVVNNEINIANEFIFALEGIDGLEIVDGKAFPSLSIEIIDNNGKFQCFRDV</sequence>
<dbReference type="Proteomes" id="UP001209885">
    <property type="component" value="Unassembled WGS sequence"/>
</dbReference>
<evidence type="ECO:0000313" key="1">
    <source>
        <dbReference type="EMBL" id="MCX2745461.1"/>
    </source>
</evidence>
<protein>
    <submittedName>
        <fullName evidence="1">Uncharacterized protein</fullName>
    </submittedName>
</protein>
<organism evidence="1 2">
    <name type="scientific">Mangrovivirga halotolerans</name>
    <dbReference type="NCBI Taxonomy" id="2993936"/>
    <lineage>
        <taxon>Bacteria</taxon>
        <taxon>Pseudomonadati</taxon>
        <taxon>Bacteroidota</taxon>
        <taxon>Cytophagia</taxon>
        <taxon>Cytophagales</taxon>
        <taxon>Mangrovivirgaceae</taxon>
        <taxon>Mangrovivirga</taxon>
    </lineage>
</organism>
<proteinExistence type="predicted"/>
<accession>A0ABT3RVA4</accession>
<gene>
    <name evidence="1" type="ORF">OO013_16395</name>
</gene>
<dbReference type="EMBL" id="JAPFQN010000010">
    <property type="protein sequence ID" value="MCX2745461.1"/>
    <property type="molecule type" value="Genomic_DNA"/>
</dbReference>
<dbReference type="RefSeq" id="WP_266058050.1">
    <property type="nucleotide sequence ID" value="NZ_JAPFQN010000010.1"/>
</dbReference>